<dbReference type="Gene3D" id="2.60.120.260">
    <property type="entry name" value="Galactose-binding domain-like"/>
    <property type="match status" value="1"/>
</dbReference>
<dbReference type="Gene3D" id="1.50.10.10">
    <property type="match status" value="1"/>
</dbReference>
<name>A0AAD4CZ58_ASPNN</name>
<gene>
    <name evidence="3" type="ORF">FE257_000243</name>
</gene>
<evidence type="ECO:0000313" key="3">
    <source>
        <dbReference type="EMBL" id="KAF9895339.1"/>
    </source>
</evidence>
<keyword evidence="1" id="KW-0732">Signal</keyword>
<dbReference type="Pfam" id="PF22422">
    <property type="entry name" value="MGH1-like_GH"/>
    <property type="match status" value="1"/>
</dbReference>
<dbReference type="InterPro" id="IPR008928">
    <property type="entry name" value="6-hairpin_glycosidase_sf"/>
</dbReference>
<reference evidence="3" key="1">
    <citation type="journal article" date="2019" name="Beilstein J. Org. Chem.">
        <title>Nanangenines: drimane sesquiterpenoids as the dominant metabolite cohort of a novel Australian fungus, Aspergillus nanangensis.</title>
        <authorList>
            <person name="Lacey H.J."/>
            <person name="Gilchrist C.L.M."/>
            <person name="Crombie A."/>
            <person name="Kalaitzis J.A."/>
            <person name="Vuong D."/>
            <person name="Rutledge P.J."/>
            <person name="Turner P."/>
            <person name="Pitt J.I."/>
            <person name="Lacey E."/>
            <person name="Chooi Y.H."/>
            <person name="Piggott A.M."/>
        </authorList>
    </citation>
    <scope>NUCLEOTIDE SEQUENCE</scope>
    <source>
        <strain evidence="3">MST-FP2251</strain>
    </source>
</reference>
<sequence>MKRLAWLTLCSILPAAAALDRDAIISQYFGNDGAWYHDRIPLLETSSTEIQEVYYYRWNIFRAHQRDLGAEGYISTEFINDVGWQTQPSALLIDASNFHLREGRWCRDRRFKQDYSGVFYGANGNPYQFSEAFADGVWQGYLVDGVVDEASVHLDAMQSVWDGWNASQIASPESVAGYDSEKSLFYIWPIDDATEYTIASIDTSGGYDGFLGGSAFRPSINSYQFANAHAIANLAELSGNQALASDYRQRAASIKQNVQDSLWNDTFQHFVDRYKEDNENVTYWDYIRGRELVGYLPWTHDLPDDDETYAAAWSHLMDEDKFAGPYGLRTVEPSYEYYMRVWRYEGTHTECHWNGPLWFYQTTQVLTALANLLDHYPTSRETGVVTNADYTHLLQQYAERHYNPQRGGILDAEENYDADTGLPIVGLARSPHYFHSGYIDNVLAGFVGIRPRADDVLEVNPLADASSVSYFRAEGVLYHGHDVSVQWDASGDQYGTAGLVVEVDGAAVATSPDLTRLTVNITREEPVQFGSPTCISIQQGVDTEYPVGSVSVANADANAVHAAIDGRVWFFPESDVANGWDSPVGDGSEVWFQVDFGTQVQTGRGEIAFFADDSQGFAAPGSYRVEVNSSGSWVEVSNADYADPLPNGITEVSWDGVETNQIRLLFTPEEGAAVRLVEFKVFEE</sequence>
<feature type="chain" id="PRO_5042151448" description="F5/8 type C domain-containing protein" evidence="1">
    <location>
        <begin position="19"/>
        <end position="684"/>
    </location>
</feature>
<dbReference type="EMBL" id="VCAU01000001">
    <property type="protein sequence ID" value="KAF9895339.1"/>
    <property type="molecule type" value="Genomic_DNA"/>
</dbReference>
<reference evidence="3" key="2">
    <citation type="submission" date="2020-02" db="EMBL/GenBank/DDBJ databases">
        <authorList>
            <person name="Gilchrist C.L.M."/>
            <person name="Chooi Y.-H."/>
        </authorList>
    </citation>
    <scope>NUCLEOTIDE SEQUENCE</scope>
    <source>
        <strain evidence="3">MST-FP2251</strain>
    </source>
</reference>
<dbReference type="InterPro" id="IPR000421">
    <property type="entry name" value="FA58C"/>
</dbReference>
<organism evidence="3 4">
    <name type="scientific">Aspergillus nanangensis</name>
    <dbReference type="NCBI Taxonomy" id="2582783"/>
    <lineage>
        <taxon>Eukaryota</taxon>
        <taxon>Fungi</taxon>
        <taxon>Dikarya</taxon>
        <taxon>Ascomycota</taxon>
        <taxon>Pezizomycotina</taxon>
        <taxon>Eurotiomycetes</taxon>
        <taxon>Eurotiomycetidae</taxon>
        <taxon>Eurotiales</taxon>
        <taxon>Aspergillaceae</taxon>
        <taxon>Aspergillus</taxon>
        <taxon>Aspergillus subgen. Circumdati</taxon>
    </lineage>
</organism>
<proteinExistence type="predicted"/>
<dbReference type="Proteomes" id="UP001194746">
    <property type="component" value="Unassembled WGS sequence"/>
</dbReference>
<dbReference type="PROSITE" id="PS50022">
    <property type="entry name" value="FA58C_3"/>
    <property type="match status" value="1"/>
</dbReference>
<dbReference type="InterPro" id="IPR012341">
    <property type="entry name" value="6hp_glycosidase-like_sf"/>
</dbReference>
<dbReference type="GO" id="GO:0005975">
    <property type="term" value="P:carbohydrate metabolic process"/>
    <property type="evidence" value="ECO:0007669"/>
    <property type="project" value="InterPro"/>
</dbReference>
<feature type="signal peptide" evidence="1">
    <location>
        <begin position="1"/>
        <end position="18"/>
    </location>
</feature>
<dbReference type="GO" id="GO:0003824">
    <property type="term" value="F:catalytic activity"/>
    <property type="evidence" value="ECO:0007669"/>
    <property type="project" value="UniProtKB-ARBA"/>
</dbReference>
<keyword evidence="4" id="KW-1185">Reference proteome</keyword>
<evidence type="ECO:0000259" key="2">
    <source>
        <dbReference type="PROSITE" id="PS50022"/>
    </source>
</evidence>
<dbReference type="SUPFAM" id="SSF48208">
    <property type="entry name" value="Six-hairpin glycosidases"/>
    <property type="match status" value="1"/>
</dbReference>
<evidence type="ECO:0000256" key="1">
    <source>
        <dbReference type="SAM" id="SignalP"/>
    </source>
</evidence>
<feature type="domain" description="F5/8 type C" evidence="2">
    <location>
        <begin position="534"/>
        <end position="684"/>
    </location>
</feature>
<dbReference type="AlphaFoldDB" id="A0AAD4CZ58"/>
<evidence type="ECO:0000313" key="4">
    <source>
        <dbReference type="Proteomes" id="UP001194746"/>
    </source>
</evidence>
<protein>
    <recommendedName>
        <fullName evidence="2">F5/8 type C domain-containing protein</fullName>
    </recommendedName>
</protein>
<dbReference type="InterPro" id="IPR054491">
    <property type="entry name" value="MGH1-like_GH"/>
</dbReference>
<accession>A0AAD4CZ58</accession>
<comment type="caution">
    <text evidence="3">The sequence shown here is derived from an EMBL/GenBank/DDBJ whole genome shotgun (WGS) entry which is preliminary data.</text>
</comment>